<proteinExistence type="predicted"/>
<reference evidence="2" key="1">
    <citation type="journal article" date="2015" name="Nature">
        <title>Complex archaea that bridge the gap between prokaryotes and eukaryotes.</title>
        <authorList>
            <person name="Spang A."/>
            <person name="Saw J.H."/>
            <person name="Jorgensen S.L."/>
            <person name="Zaremba-Niedzwiedzka K."/>
            <person name="Martijn J."/>
            <person name="Lind A.E."/>
            <person name="van Eijk R."/>
            <person name="Schleper C."/>
            <person name="Guy L."/>
            <person name="Ettema T.J."/>
        </authorList>
    </citation>
    <scope>NUCLEOTIDE SEQUENCE</scope>
</reference>
<feature type="compositionally biased region" description="Basic residues" evidence="1">
    <location>
        <begin position="124"/>
        <end position="137"/>
    </location>
</feature>
<dbReference type="AlphaFoldDB" id="A0A0F9BXU3"/>
<feature type="region of interest" description="Disordered" evidence="1">
    <location>
        <begin position="113"/>
        <end position="172"/>
    </location>
</feature>
<sequence>AHRADERPARSPRASAWQAMLYGHGCRFAGKVWVGKAEPGFTGGVMLDKAVDQCFPGEGRRAIAIHSPVSGERTTGGRSLSLAPDNRTHCHGVGHAPWQIGYTTGLESFSRAPRATWAGPPHSRPLRARASRRRSRSNPRGSWWDRSRSAYDACPTPKSCPPPNRSNIRRLPWKNRWRSRVEAKAGWRMR</sequence>
<gene>
    <name evidence="2" type="ORF">LCGC14_2472560</name>
</gene>
<name>A0A0F9BXU3_9ZZZZ</name>
<feature type="non-terminal residue" evidence="2">
    <location>
        <position position="1"/>
    </location>
</feature>
<accession>A0A0F9BXU3</accession>
<comment type="caution">
    <text evidence="2">The sequence shown here is derived from an EMBL/GenBank/DDBJ whole genome shotgun (WGS) entry which is preliminary data.</text>
</comment>
<protein>
    <submittedName>
        <fullName evidence="2">Uncharacterized protein</fullName>
    </submittedName>
</protein>
<evidence type="ECO:0000256" key="1">
    <source>
        <dbReference type="SAM" id="MobiDB-lite"/>
    </source>
</evidence>
<organism evidence="2">
    <name type="scientific">marine sediment metagenome</name>
    <dbReference type="NCBI Taxonomy" id="412755"/>
    <lineage>
        <taxon>unclassified sequences</taxon>
        <taxon>metagenomes</taxon>
        <taxon>ecological metagenomes</taxon>
    </lineage>
</organism>
<dbReference type="EMBL" id="LAZR01038758">
    <property type="protein sequence ID" value="KKL18732.1"/>
    <property type="molecule type" value="Genomic_DNA"/>
</dbReference>
<evidence type="ECO:0000313" key="2">
    <source>
        <dbReference type="EMBL" id="KKL18732.1"/>
    </source>
</evidence>